<feature type="transmembrane region" description="Helical" evidence="1">
    <location>
        <begin position="21"/>
        <end position="38"/>
    </location>
</feature>
<evidence type="ECO:0000313" key="3">
    <source>
        <dbReference type="Proteomes" id="UP000664277"/>
    </source>
</evidence>
<evidence type="ECO:0000256" key="1">
    <source>
        <dbReference type="SAM" id="Phobius"/>
    </source>
</evidence>
<evidence type="ECO:0000313" key="2">
    <source>
        <dbReference type="EMBL" id="MBN8662597.1"/>
    </source>
</evidence>
<keyword evidence="1" id="KW-0812">Transmembrane</keyword>
<keyword evidence="1" id="KW-0472">Membrane</keyword>
<dbReference type="Proteomes" id="UP000664277">
    <property type="component" value="Unassembled WGS sequence"/>
</dbReference>
<dbReference type="AlphaFoldDB" id="A0A8J7PQR0"/>
<protein>
    <submittedName>
        <fullName evidence="2">Uncharacterized protein</fullName>
    </submittedName>
</protein>
<sequence>MGKYTGEELDNNHNSMIRMSLGVHFLLFLSLMSIKFFSKLPVLDSICRFLPVDGVFALLMTAFTGFALVPLAFGLYFLVFEFGSAKALGSFIAAGCCLFFSMVGCGLGAQIFAN</sequence>
<dbReference type="EMBL" id="JAFLCK010000044">
    <property type="protein sequence ID" value="MBN8662597.1"/>
    <property type="molecule type" value="Genomic_DNA"/>
</dbReference>
<accession>A0A8J7PQR0</accession>
<name>A0A8J7PQR0_9BACT</name>
<proteinExistence type="predicted"/>
<organism evidence="2 3">
    <name type="scientific">Candidatus Obscuribacter phosphatis</name>
    <dbReference type="NCBI Taxonomy" id="1906157"/>
    <lineage>
        <taxon>Bacteria</taxon>
        <taxon>Bacillati</taxon>
        <taxon>Candidatus Melainabacteria</taxon>
        <taxon>Candidatus Obscuribacterales</taxon>
        <taxon>Candidatus Obscuribacteraceae</taxon>
        <taxon>Candidatus Obscuribacter</taxon>
    </lineage>
</organism>
<keyword evidence="1" id="KW-1133">Transmembrane helix</keyword>
<feature type="transmembrane region" description="Helical" evidence="1">
    <location>
        <begin position="91"/>
        <end position="113"/>
    </location>
</feature>
<reference evidence="2" key="1">
    <citation type="submission" date="2021-02" db="EMBL/GenBank/DDBJ databases">
        <title>Genome-Resolved Metagenomics of a Microbial Community Performing Photosynthetic Biological Nutrient Removal.</title>
        <authorList>
            <person name="Mcdaniel E.A."/>
        </authorList>
    </citation>
    <scope>NUCLEOTIDE SEQUENCE</scope>
    <source>
        <strain evidence="2">UWPOB_OBS1</strain>
    </source>
</reference>
<feature type="transmembrane region" description="Helical" evidence="1">
    <location>
        <begin position="58"/>
        <end position="79"/>
    </location>
</feature>
<comment type="caution">
    <text evidence="2">The sequence shown here is derived from an EMBL/GenBank/DDBJ whole genome shotgun (WGS) entry which is preliminary data.</text>
</comment>
<gene>
    <name evidence="2" type="ORF">J0M35_19670</name>
</gene>